<gene>
    <name evidence="1" type="ORF">DI555_07615</name>
</gene>
<accession>A0A2W5NQS6</accession>
<reference evidence="1 2" key="1">
    <citation type="submission" date="2017-08" db="EMBL/GenBank/DDBJ databases">
        <title>Infants hospitalized years apart are colonized by the same room-sourced microbial strains.</title>
        <authorList>
            <person name="Brooks B."/>
            <person name="Olm M.R."/>
            <person name="Firek B.A."/>
            <person name="Baker R."/>
            <person name="Thomas B.C."/>
            <person name="Morowitz M.J."/>
            <person name="Banfield J.F."/>
        </authorList>
    </citation>
    <scope>NUCLEOTIDE SEQUENCE [LARGE SCALE GENOMIC DNA]</scope>
    <source>
        <strain evidence="1">S2_005_002_R2_33</strain>
    </source>
</reference>
<name>A0A2W5NQS6_9SPHN</name>
<evidence type="ECO:0000313" key="1">
    <source>
        <dbReference type="EMBL" id="PZQ55872.1"/>
    </source>
</evidence>
<proteinExistence type="predicted"/>
<dbReference type="EMBL" id="QFPX01000005">
    <property type="protein sequence ID" value="PZQ55872.1"/>
    <property type="molecule type" value="Genomic_DNA"/>
</dbReference>
<dbReference type="AlphaFoldDB" id="A0A2W5NQS6"/>
<dbReference type="Proteomes" id="UP000249082">
    <property type="component" value="Unassembled WGS sequence"/>
</dbReference>
<organism evidence="1 2">
    <name type="scientific">Novosphingobium pentaromativorans</name>
    <dbReference type="NCBI Taxonomy" id="205844"/>
    <lineage>
        <taxon>Bacteria</taxon>
        <taxon>Pseudomonadati</taxon>
        <taxon>Pseudomonadota</taxon>
        <taxon>Alphaproteobacteria</taxon>
        <taxon>Sphingomonadales</taxon>
        <taxon>Sphingomonadaceae</taxon>
        <taxon>Novosphingobium</taxon>
    </lineage>
</organism>
<sequence length="82" mass="8931">MEGIGKRAEPACAACLLSRFHPLMLSLSKHGNLAPRLGAFDRLRLSGEDSAADTPRVILNLFQDPSGSWYRQVMSQTAISVC</sequence>
<protein>
    <submittedName>
        <fullName evidence="1">Uncharacterized protein</fullName>
    </submittedName>
</protein>
<comment type="caution">
    <text evidence="1">The sequence shown here is derived from an EMBL/GenBank/DDBJ whole genome shotgun (WGS) entry which is preliminary data.</text>
</comment>
<evidence type="ECO:0000313" key="2">
    <source>
        <dbReference type="Proteomes" id="UP000249082"/>
    </source>
</evidence>